<evidence type="ECO:0000256" key="3">
    <source>
        <dbReference type="ARBA" id="ARBA00023015"/>
    </source>
</evidence>
<feature type="compositionally biased region" description="Polar residues" evidence="7">
    <location>
        <begin position="90"/>
        <end position="106"/>
    </location>
</feature>
<dbReference type="Pfam" id="PF12251">
    <property type="entry name" value="SNAPC3"/>
    <property type="match status" value="1"/>
</dbReference>
<keyword evidence="6" id="KW-0539">Nucleus</keyword>
<comment type="similarity">
    <text evidence="2">Belongs to the SNAPC3/SRD2 family.</text>
</comment>
<dbReference type="PANTHER" id="PTHR13421">
    <property type="entry name" value="SNRNA-ACTIVATING PROTEIN COMPLEX SUBUNIT 3"/>
    <property type="match status" value="1"/>
</dbReference>
<keyword evidence="9" id="KW-1185">Reference proteome</keyword>
<evidence type="ECO:0000256" key="7">
    <source>
        <dbReference type="SAM" id="MobiDB-lite"/>
    </source>
</evidence>
<evidence type="ECO:0000256" key="2">
    <source>
        <dbReference type="ARBA" id="ARBA00010410"/>
    </source>
</evidence>
<accession>A0A834TKQ6</accession>
<comment type="caution">
    <text evidence="8">The sequence shown here is derived from an EMBL/GenBank/DDBJ whole genome shotgun (WGS) entry which is preliminary data.</text>
</comment>
<sequence>MEIVEYTAPEAEERELSIPKGGPIYVPNLVGPCTRVVEFETSVVSELQNLEAELHQDTSEFCNDDISIDELKVYTEEEFMDMALKKSFKSSENNENYPPLLDQSNAGKEDEHRVLNHDHASSNICGTGSDALTSFHSSNGSFPGTSLSRHMTGNNSRGIRKRRGNNFSIQNGCAVKVEEVVKIKRKQEEDKVAVRLHSFNPACKINESAPKSARTERMRSLRFPSSSKKVNSVGLQEHIPVLYPEVVLTVEVYHNNRKYVKTQELLVLGGQTLTALRDKIFCSMDQVMQRAGQHDPSGYFLIEDVFCNDLRDPSGTDYTIPIFDWLRNSKENAQKKWECIITGELQQKQKAIMGEASVSHFPHLTSVDMNKIRFCDLRFCLGAGYLYCHQGECTHTLVIRDMRLIHPDDVHNRAAYPIVTFQLKSRFQKCSVCKIFRATKVTLDDKWTPENPCYFCDECFALLHTTEDGSLLYTDFQEFNYHHE</sequence>
<dbReference type="GO" id="GO:0019185">
    <property type="term" value="C:snRNA-activating protein complex"/>
    <property type="evidence" value="ECO:0007669"/>
    <property type="project" value="TreeGrafter"/>
</dbReference>
<dbReference type="GO" id="GO:0042796">
    <property type="term" value="P:snRNA transcription by RNA polymerase III"/>
    <property type="evidence" value="ECO:0007669"/>
    <property type="project" value="TreeGrafter"/>
</dbReference>
<dbReference type="GO" id="GO:0001046">
    <property type="term" value="F:core promoter sequence-specific DNA binding"/>
    <property type="evidence" value="ECO:0007669"/>
    <property type="project" value="TreeGrafter"/>
</dbReference>
<proteinExistence type="inferred from homology"/>
<dbReference type="OrthoDB" id="46583at2759"/>
<dbReference type="InterPro" id="IPR022042">
    <property type="entry name" value="snRNA-activating_su3"/>
</dbReference>
<keyword evidence="3" id="KW-0805">Transcription regulation</keyword>
<feature type="compositionally biased region" description="Polar residues" evidence="7">
    <location>
        <begin position="141"/>
        <end position="157"/>
    </location>
</feature>
<protein>
    <submittedName>
        <fullName evidence="8">snRNA-activating protein complex subunit isoform X1</fullName>
    </submittedName>
</protein>
<dbReference type="Proteomes" id="UP000634136">
    <property type="component" value="Unassembled WGS sequence"/>
</dbReference>
<dbReference type="GO" id="GO:0000978">
    <property type="term" value="F:RNA polymerase II cis-regulatory region sequence-specific DNA binding"/>
    <property type="evidence" value="ECO:0007669"/>
    <property type="project" value="TreeGrafter"/>
</dbReference>
<dbReference type="EMBL" id="JAAIUW010000007">
    <property type="protein sequence ID" value="KAF7823112.1"/>
    <property type="molecule type" value="Genomic_DNA"/>
</dbReference>
<evidence type="ECO:0000313" key="9">
    <source>
        <dbReference type="Proteomes" id="UP000634136"/>
    </source>
</evidence>
<evidence type="ECO:0000256" key="4">
    <source>
        <dbReference type="ARBA" id="ARBA00023125"/>
    </source>
</evidence>
<organism evidence="8 9">
    <name type="scientific">Senna tora</name>
    <dbReference type="NCBI Taxonomy" id="362788"/>
    <lineage>
        <taxon>Eukaryota</taxon>
        <taxon>Viridiplantae</taxon>
        <taxon>Streptophyta</taxon>
        <taxon>Embryophyta</taxon>
        <taxon>Tracheophyta</taxon>
        <taxon>Spermatophyta</taxon>
        <taxon>Magnoliopsida</taxon>
        <taxon>eudicotyledons</taxon>
        <taxon>Gunneridae</taxon>
        <taxon>Pentapetalae</taxon>
        <taxon>rosids</taxon>
        <taxon>fabids</taxon>
        <taxon>Fabales</taxon>
        <taxon>Fabaceae</taxon>
        <taxon>Caesalpinioideae</taxon>
        <taxon>Cassia clade</taxon>
        <taxon>Senna</taxon>
    </lineage>
</organism>
<comment type="subcellular location">
    <subcellularLocation>
        <location evidence="1">Nucleus</location>
    </subcellularLocation>
</comment>
<evidence type="ECO:0000256" key="1">
    <source>
        <dbReference type="ARBA" id="ARBA00004123"/>
    </source>
</evidence>
<reference evidence="8" key="1">
    <citation type="submission" date="2020-09" db="EMBL/GenBank/DDBJ databases">
        <title>Genome-Enabled Discovery of Anthraquinone Biosynthesis in Senna tora.</title>
        <authorList>
            <person name="Kang S.-H."/>
            <person name="Pandey R.P."/>
            <person name="Lee C.-M."/>
            <person name="Sim J.-S."/>
            <person name="Jeong J.-T."/>
            <person name="Choi B.-S."/>
            <person name="Jung M."/>
            <person name="Ginzburg D."/>
            <person name="Zhao K."/>
            <person name="Won S.Y."/>
            <person name="Oh T.-J."/>
            <person name="Yu Y."/>
            <person name="Kim N.-H."/>
            <person name="Lee O.R."/>
            <person name="Lee T.-H."/>
            <person name="Bashyal P."/>
            <person name="Kim T.-S."/>
            <person name="Lee W.-H."/>
            <person name="Kawkins C."/>
            <person name="Kim C.-K."/>
            <person name="Kim J.S."/>
            <person name="Ahn B.O."/>
            <person name="Rhee S.Y."/>
            <person name="Sohng J.K."/>
        </authorList>
    </citation>
    <scope>NUCLEOTIDE SEQUENCE</scope>
    <source>
        <tissue evidence="8">Leaf</tissue>
    </source>
</reference>
<name>A0A834TKQ6_9FABA</name>
<feature type="region of interest" description="Disordered" evidence="7">
    <location>
        <begin position="90"/>
        <end position="111"/>
    </location>
</feature>
<evidence type="ECO:0000256" key="6">
    <source>
        <dbReference type="ARBA" id="ARBA00023242"/>
    </source>
</evidence>
<dbReference type="PANTHER" id="PTHR13421:SF16">
    <property type="entry name" value="SNRNA-ACTIVATING PROTEIN COMPLEX SUBUNIT 3"/>
    <property type="match status" value="1"/>
</dbReference>
<evidence type="ECO:0000256" key="5">
    <source>
        <dbReference type="ARBA" id="ARBA00023163"/>
    </source>
</evidence>
<dbReference type="AlphaFoldDB" id="A0A834TKQ6"/>
<dbReference type="GO" id="GO:0042795">
    <property type="term" value="P:snRNA transcription by RNA polymerase II"/>
    <property type="evidence" value="ECO:0007669"/>
    <property type="project" value="TreeGrafter"/>
</dbReference>
<keyword evidence="4" id="KW-0238">DNA-binding</keyword>
<dbReference type="GO" id="GO:0005634">
    <property type="term" value="C:nucleus"/>
    <property type="evidence" value="ECO:0007669"/>
    <property type="project" value="UniProtKB-SubCell"/>
</dbReference>
<keyword evidence="5" id="KW-0804">Transcription</keyword>
<feature type="region of interest" description="Disordered" evidence="7">
    <location>
        <begin position="141"/>
        <end position="163"/>
    </location>
</feature>
<gene>
    <name evidence="8" type="ORF">G2W53_021256</name>
</gene>
<dbReference type="GO" id="GO:0003681">
    <property type="term" value="F:bent DNA binding"/>
    <property type="evidence" value="ECO:0007669"/>
    <property type="project" value="TreeGrafter"/>
</dbReference>
<dbReference type="GO" id="GO:0001006">
    <property type="term" value="F:RNA polymerase III type 3 promoter sequence-specific DNA binding"/>
    <property type="evidence" value="ECO:0007669"/>
    <property type="project" value="TreeGrafter"/>
</dbReference>
<evidence type="ECO:0000313" key="8">
    <source>
        <dbReference type="EMBL" id="KAF7823112.1"/>
    </source>
</evidence>